<dbReference type="InterPro" id="IPR050553">
    <property type="entry name" value="Thioredoxin_ResA/DsbE_sf"/>
</dbReference>
<proteinExistence type="predicted"/>
<keyword evidence="3" id="KW-1015">Disulfide bond</keyword>
<dbReference type="PROSITE" id="PS51352">
    <property type="entry name" value="THIOREDOXIN_2"/>
    <property type="match status" value="1"/>
</dbReference>
<dbReference type="GO" id="GO:0017004">
    <property type="term" value="P:cytochrome complex assembly"/>
    <property type="evidence" value="ECO:0007669"/>
    <property type="project" value="UniProtKB-KW"/>
</dbReference>
<reference evidence="6 7" key="1">
    <citation type="submission" date="2020-08" db="EMBL/GenBank/DDBJ databases">
        <title>Functional genomics of gut bacteria from endangered species of beetles.</title>
        <authorList>
            <person name="Carlos-Shanley C."/>
        </authorList>
    </citation>
    <scope>NUCLEOTIDE SEQUENCE [LARGE SCALE GENOMIC DNA]</scope>
    <source>
        <strain evidence="6 7">S00070</strain>
    </source>
</reference>
<evidence type="ECO:0000256" key="1">
    <source>
        <dbReference type="ARBA" id="ARBA00004196"/>
    </source>
</evidence>
<dbReference type="SUPFAM" id="SSF52833">
    <property type="entry name" value="Thioredoxin-like"/>
    <property type="match status" value="1"/>
</dbReference>
<dbReference type="AlphaFoldDB" id="A0A841END9"/>
<evidence type="ECO:0000256" key="4">
    <source>
        <dbReference type="ARBA" id="ARBA00023284"/>
    </source>
</evidence>
<dbReference type="InterPro" id="IPR013740">
    <property type="entry name" value="Redoxin"/>
</dbReference>
<name>A0A841END9_9BACT</name>
<organism evidence="6 7">
    <name type="scientific">Arcicella rosea</name>
    <dbReference type="NCBI Taxonomy" id="502909"/>
    <lineage>
        <taxon>Bacteria</taxon>
        <taxon>Pseudomonadati</taxon>
        <taxon>Bacteroidota</taxon>
        <taxon>Cytophagia</taxon>
        <taxon>Cytophagales</taxon>
        <taxon>Flectobacillaceae</taxon>
        <taxon>Arcicella</taxon>
    </lineage>
</organism>
<dbReference type="InterPro" id="IPR013766">
    <property type="entry name" value="Thioredoxin_domain"/>
</dbReference>
<dbReference type="RefSeq" id="WP_184137578.1">
    <property type="nucleotide sequence ID" value="NZ_JACHKT010000051.1"/>
</dbReference>
<feature type="domain" description="Thioredoxin" evidence="5">
    <location>
        <begin position="312"/>
        <end position="473"/>
    </location>
</feature>
<gene>
    <name evidence="6" type="ORF">HNP25_004281</name>
</gene>
<dbReference type="Proteomes" id="UP000524404">
    <property type="component" value="Unassembled WGS sequence"/>
</dbReference>
<dbReference type="PROSITE" id="PS00194">
    <property type="entry name" value="THIOREDOXIN_1"/>
    <property type="match status" value="1"/>
</dbReference>
<evidence type="ECO:0000313" key="7">
    <source>
        <dbReference type="Proteomes" id="UP000524404"/>
    </source>
</evidence>
<keyword evidence="6" id="KW-0413">Isomerase</keyword>
<dbReference type="PANTHER" id="PTHR42852">
    <property type="entry name" value="THIOL:DISULFIDE INTERCHANGE PROTEIN DSBE"/>
    <property type="match status" value="1"/>
</dbReference>
<evidence type="ECO:0000256" key="2">
    <source>
        <dbReference type="ARBA" id="ARBA00022748"/>
    </source>
</evidence>
<dbReference type="GO" id="GO:0016491">
    <property type="term" value="F:oxidoreductase activity"/>
    <property type="evidence" value="ECO:0007669"/>
    <property type="project" value="InterPro"/>
</dbReference>
<sequence>MKSTLFHQAIITVLLSVLSLSFCVGQKTVIVVEDTTSSHYVEYSDDLLEQISKSLGGSRPSSKFTFNLAYPTYVFVNKERKSTPFLVFPGDSLIFRKKVDSTAYECVNKPDSLFAVLTALETQIGLEIATHSGFKVQNVLKSEYEILIGSIFNKMERQLAVLEKCRNSSDTLLYKKIEQEIKCFTLVELLQPFAFGNTQWRYFPTWYADSLKRFKEEIFGMDTTLAGVEYKRALFAYNQFLCRDSLGSKNDFQIQFNSAVRNFKGDQLYFLMAYILRINKPYNPANFYDNVGTFYRLCKNEFFLKYVKDKLDDTDFVFPDFVLKKKLVRDDKTQTTWAQLLDSNKGKLIFIDLWASWCGPCLIESKYIKEYIKAYKGKPIVFVSLSMDKKQKVWIKTSKRFEISAEGGENYWLGEDAKFINFLLTRREKEKTPIWIPRFMIIDEKGRFITSNAIQPHIPASKWQIDLFLKDIK</sequence>
<keyword evidence="4" id="KW-0676">Redox-active center</keyword>
<evidence type="ECO:0000259" key="5">
    <source>
        <dbReference type="PROSITE" id="PS51352"/>
    </source>
</evidence>
<keyword evidence="2" id="KW-0201">Cytochrome c-type biogenesis</keyword>
<evidence type="ECO:0000313" key="6">
    <source>
        <dbReference type="EMBL" id="MBB6005607.1"/>
    </source>
</evidence>
<dbReference type="GO" id="GO:0016853">
    <property type="term" value="F:isomerase activity"/>
    <property type="evidence" value="ECO:0007669"/>
    <property type="project" value="UniProtKB-KW"/>
</dbReference>
<accession>A0A841END9</accession>
<dbReference type="GO" id="GO:0030313">
    <property type="term" value="C:cell envelope"/>
    <property type="evidence" value="ECO:0007669"/>
    <property type="project" value="UniProtKB-SubCell"/>
</dbReference>
<dbReference type="CDD" id="cd02966">
    <property type="entry name" value="TlpA_like_family"/>
    <property type="match status" value="1"/>
</dbReference>
<dbReference type="PANTHER" id="PTHR42852:SF6">
    <property type="entry name" value="THIOL:DISULFIDE INTERCHANGE PROTEIN DSBE"/>
    <property type="match status" value="1"/>
</dbReference>
<dbReference type="Pfam" id="PF08534">
    <property type="entry name" value="Redoxin"/>
    <property type="match status" value="1"/>
</dbReference>
<dbReference type="Gene3D" id="3.40.30.10">
    <property type="entry name" value="Glutaredoxin"/>
    <property type="match status" value="1"/>
</dbReference>
<protein>
    <submittedName>
        <fullName evidence="6">Thiol-disulfide isomerase/thioredoxin</fullName>
    </submittedName>
</protein>
<comment type="caution">
    <text evidence="6">The sequence shown here is derived from an EMBL/GenBank/DDBJ whole genome shotgun (WGS) entry which is preliminary data.</text>
</comment>
<evidence type="ECO:0000256" key="3">
    <source>
        <dbReference type="ARBA" id="ARBA00023157"/>
    </source>
</evidence>
<dbReference type="InterPro" id="IPR017937">
    <property type="entry name" value="Thioredoxin_CS"/>
</dbReference>
<dbReference type="EMBL" id="JACHKT010000051">
    <property type="protein sequence ID" value="MBB6005607.1"/>
    <property type="molecule type" value="Genomic_DNA"/>
</dbReference>
<comment type="subcellular location">
    <subcellularLocation>
        <location evidence="1">Cell envelope</location>
    </subcellularLocation>
</comment>
<keyword evidence="7" id="KW-1185">Reference proteome</keyword>
<dbReference type="InterPro" id="IPR036249">
    <property type="entry name" value="Thioredoxin-like_sf"/>
</dbReference>